<evidence type="ECO:0000259" key="1">
    <source>
        <dbReference type="Pfam" id="PF00899"/>
    </source>
</evidence>
<protein>
    <submittedName>
        <fullName evidence="2">tRNA cyclic N6-threonylcarbamoyladenosine(37) synthase TcdA</fullName>
    </submittedName>
</protein>
<dbReference type="Pfam" id="PF00899">
    <property type="entry name" value="ThiF"/>
    <property type="match status" value="1"/>
</dbReference>
<reference evidence="3" key="1">
    <citation type="journal article" date="2019" name="Int. J. Syst. Evol. Microbiol.">
        <title>The Global Catalogue of Microorganisms (GCM) 10K type strain sequencing project: providing services to taxonomists for standard genome sequencing and annotation.</title>
        <authorList>
            <consortium name="The Broad Institute Genomics Platform"/>
            <consortium name="The Broad Institute Genome Sequencing Center for Infectious Disease"/>
            <person name="Wu L."/>
            <person name="Ma J."/>
        </authorList>
    </citation>
    <scope>NUCLEOTIDE SEQUENCE [LARGE SCALE GENOMIC DNA]</scope>
    <source>
        <strain evidence="3">IBRC 10765</strain>
    </source>
</reference>
<evidence type="ECO:0000313" key="2">
    <source>
        <dbReference type="EMBL" id="MFC3853135.1"/>
    </source>
</evidence>
<name>A0ABV7ZYB0_9GAMM</name>
<gene>
    <name evidence="2" type="primary">tcdA</name>
    <name evidence="2" type="ORF">ACFOOG_09860</name>
</gene>
<dbReference type="SUPFAM" id="SSF69572">
    <property type="entry name" value="Activating enzymes of the ubiquitin-like proteins"/>
    <property type="match status" value="1"/>
</dbReference>
<accession>A0ABV7ZYB0</accession>
<dbReference type="PANTHER" id="PTHR43267:SF1">
    <property type="entry name" value="TRNA THREONYLCARBAMOYLADENOSINE DEHYDRATASE"/>
    <property type="match status" value="1"/>
</dbReference>
<dbReference type="InterPro" id="IPR035985">
    <property type="entry name" value="Ubiquitin-activating_enz"/>
</dbReference>
<evidence type="ECO:0000313" key="3">
    <source>
        <dbReference type="Proteomes" id="UP001595617"/>
    </source>
</evidence>
<comment type="caution">
    <text evidence="2">The sequence shown here is derived from an EMBL/GenBank/DDBJ whole genome shotgun (WGS) entry which is preliminary data.</text>
</comment>
<dbReference type="InterPro" id="IPR045886">
    <property type="entry name" value="ThiF/MoeB/HesA"/>
</dbReference>
<dbReference type="EMBL" id="JBHRYR010000003">
    <property type="protein sequence ID" value="MFC3853135.1"/>
    <property type="molecule type" value="Genomic_DNA"/>
</dbReference>
<sequence>MPFDTEQINPAPGYWPIHKVTPGVQKRYADKMLGYEDRFDGVARLYGQAALAAFRQAHVAVIGVGGVGSWTVEALARSGVGTLTLFDLDDVCVSNTNRQAHTLSSTLGQFKVDVLADRCRDINPDIVVHAKQCFISADNVADQGLADMTFVVDAIDSVRVKVELIQYCRRQRIPFVMTGGAGGQLDPTRIRQADLAKAVQDPLAARVRSELRKRYGYAKGGKSMSVPCVYSDEPLVYPQPDGSVCATKHLGGGTRMNCAGGFGAAMTVTATFGMVAASAALNRIARAAIIAGKAGAESTV</sequence>
<keyword evidence="3" id="KW-1185">Reference proteome</keyword>
<dbReference type="Gene3D" id="3.40.50.720">
    <property type="entry name" value="NAD(P)-binding Rossmann-like Domain"/>
    <property type="match status" value="1"/>
</dbReference>
<dbReference type="InterPro" id="IPR000594">
    <property type="entry name" value="ThiF_NAD_FAD-bd"/>
</dbReference>
<dbReference type="CDD" id="cd00755">
    <property type="entry name" value="YgdL_like"/>
    <property type="match status" value="1"/>
</dbReference>
<proteinExistence type="predicted"/>
<dbReference type="RefSeq" id="WP_380696001.1">
    <property type="nucleotide sequence ID" value="NZ_JBHRYR010000003.1"/>
</dbReference>
<dbReference type="PANTHER" id="PTHR43267">
    <property type="entry name" value="TRNA THREONYLCARBAMOYLADENOSINE DEHYDRATASE"/>
    <property type="match status" value="1"/>
</dbReference>
<dbReference type="NCBIfam" id="NF011696">
    <property type="entry name" value="PRK15116.1"/>
    <property type="match status" value="1"/>
</dbReference>
<dbReference type="Proteomes" id="UP001595617">
    <property type="component" value="Unassembled WGS sequence"/>
</dbReference>
<organism evidence="2 3">
    <name type="scientific">Saccharospirillum mangrovi</name>
    <dbReference type="NCBI Taxonomy" id="2161747"/>
    <lineage>
        <taxon>Bacteria</taxon>
        <taxon>Pseudomonadati</taxon>
        <taxon>Pseudomonadota</taxon>
        <taxon>Gammaproteobacteria</taxon>
        <taxon>Oceanospirillales</taxon>
        <taxon>Saccharospirillaceae</taxon>
        <taxon>Saccharospirillum</taxon>
    </lineage>
</organism>
<feature type="domain" description="THIF-type NAD/FAD binding fold" evidence="1">
    <location>
        <begin position="45"/>
        <end position="265"/>
    </location>
</feature>